<feature type="chain" id="PRO_5046731868" evidence="3">
    <location>
        <begin position="31"/>
        <end position="634"/>
    </location>
</feature>
<feature type="signal peptide" evidence="3">
    <location>
        <begin position="1"/>
        <end position="30"/>
    </location>
</feature>
<evidence type="ECO:0000256" key="3">
    <source>
        <dbReference type="SAM" id="SignalP"/>
    </source>
</evidence>
<keyword evidence="6" id="KW-1185">Reference proteome</keyword>
<comment type="subcellular location">
    <subcellularLocation>
        <location evidence="1">Periplasm</location>
    </subcellularLocation>
</comment>
<protein>
    <submittedName>
        <fullName evidence="5">ABC transporter substrate-binding protein</fullName>
    </submittedName>
</protein>
<dbReference type="Gene3D" id="3.40.190.10">
    <property type="entry name" value="Periplasmic binding protein-like II"/>
    <property type="match status" value="1"/>
</dbReference>
<evidence type="ECO:0000256" key="1">
    <source>
        <dbReference type="ARBA" id="ARBA00004418"/>
    </source>
</evidence>
<keyword evidence="3" id="KW-0732">Signal</keyword>
<dbReference type="Pfam" id="PF00496">
    <property type="entry name" value="SBP_bac_5"/>
    <property type="match status" value="1"/>
</dbReference>
<reference evidence="6" key="1">
    <citation type="journal article" date="2019" name="Int. J. Syst. Evol. Microbiol.">
        <title>The Global Catalogue of Microorganisms (GCM) 10K type strain sequencing project: providing services to taxonomists for standard genome sequencing and annotation.</title>
        <authorList>
            <consortium name="The Broad Institute Genomics Platform"/>
            <consortium name="The Broad Institute Genome Sequencing Center for Infectious Disease"/>
            <person name="Wu L."/>
            <person name="Ma J."/>
        </authorList>
    </citation>
    <scope>NUCLEOTIDE SEQUENCE [LARGE SCALE GENOMIC DNA]</scope>
    <source>
        <strain evidence="6">NBRC 112416</strain>
    </source>
</reference>
<proteinExistence type="inferred from homology"/>
<feature type="domain" description="Solute-binding protein family 5" evidence="4">
    <location>
        <begin position="104"/>
        <end position="520"/>
    </location>
</feature>
<dbReference type="CDD" id="cd08500">
    <property type="entry name" value="PBP2_NikA_DppA_OppA_like_4"/>
    <property type="match status" value="1"/>
</dbReference>
<accession>A0ABQ5W7T9</accession>
<dbReference type="PANTHER" id="PTHR30290">
    <property type="entry name" value="PERIPLASMIC BINDING COMPONENT OF ABC TRANSPORTER"/>
    <property type="match status" value="1"/>
</dbReference>
<dbReference type="PROSITE" id="PS01040">
    <property type="entry name" value="SBP_BACTERIAL_5"/>
    <property type="match status" value="1"/>
</dbReference>
<gene>
    <name evidence="5" type="ORF">GCM10010862_34130</name>
</gene>
<comment type="caution">
    <text evidence="5">The sequence shown here is derived from an EMBL/GenBank/DDBJ whole genome shotgun (WGS) entry which is preliminary data.</text>
</comment>
<dbReference type="SUPFAM" id="SSF53850">
    <property type="entry name" value="Periplasmic binding protein-like II"/>
    <property type="match status" value="1"/>
</dbReference>
<dbReference type="PANTHER" id="PTHR30290:SF62">
    <property type="entry name" value="OLIGOPEPTIDE ABC TRANSPORTER, PERIPLASMIC OLIGOPEPTIDE-BINDING PROTEIN"/>
    <property type="match status" value="1"/>
</dbReference>
<organism evidence="5 6">
    <name type="scientific">Devosia nitrariae</name>
    <dbReference type="NCBI Taxonomy" id="2071872"/>
    <lineage>
        <taxon>Bacteria</taxon>
        <taxon>Pseudomonadati</taxon>
        <taxon>Pseudomonadota</taxon>
        <taxon>Alphaproteobacteria</taxon>
        <taxon>Hyphomicrobiales</taxon>
        <taxon>Devosiaceae</taxon>
        <taxon>Devosia</taxon>
    </lineage>
</organism>
<sequence length="634" mass="71825">MRRFARRLAYSHVVLAGLLSSVLIAPSVLAQTAIAQAPMLDAMEELPPVADRVGSEPMVIVPVDGVRTYGGNLRQVYQGAGDESWLQTFYHYEPLMRWNNEMSEVLPNIAEGYEVNADATEYIFDLREGMKWSDGEPFTAADIVFWAEHVQFNDNIDPLFRLGFLTAEDELKVEAIDDYTVKFTFGRSKSMLPLQLATNSGIWLATYPRHYMEQFHPDFNANAEEEALAAGFTNWEERFMERHNIYNNLEKPVITPWVYTRRADDTEIITMERNPYYWKIDDQGNQLPYLDGSTIEVVKDFEVMLLKVLNGEVDYNARYVNTPANRAVMFDNEAKAGLKFFEIVNGAAASPVQIHLNQTARDPVLKALFSNRDVRIALSVAIDRQEIIDIVYAGQGTPHQISPRPEEKQFYDEEMGTQFTQYDPEMANQLLDAAGYDKRDANGWRLSPDGQPINFVITTRADRQPYVDMLPFLEEDWRAIGFNVQSRSLEKAAKDTLRNANEHHVLVDDGDGASMNTYVFPRAYVPLNADSAWMTGWVHWAVGGADPQEPPQWMKDVIALHEQMQVEPDLEKQADLYRQILAIHKEQFNILGLGLPVNGIGVHRLQNVPSVAYASSAPLFPGPTQVEQYAAGAQ</sequence>
<dbReference type="RefSeq" id="WP_284341571.1">
    <property type="nucleotide sequence ID" value="NZ_BSNS01000018.1"/>
</dbReference>
<dbReference type="EMBL" id="BSNS01000018">
    <property type="protein sequence ID" value="GLQ56154.1"/>
    <property type="molecule type" value="Genomic_DNA"/>
</dbReference>
<dbReference type="InterPro" id="IPR000914">
    <property type="entry name" value="SBP_5_dom"/>
</dbReference>
<dbReference type="InterPro" id="IPR023765">
    <property type="entry name" value="SBP_5_CS"/>
</dbReference>
<name>A0ABQ5W7T9_9HYPH</name>
<dbReference type="Gene3D" id="3.10.105.10">
    <property type="entry name" value="Dipeptide-binding Protein, Domain 3"/>
    <property type="match status" value="1"/>
</dbReference>
<comment type="similarity">
    <text evidence="2">Belongs to the bacterial solute-binding protein 5 family.</text>
</comment>
<dbReference type="Proteomes" id="UP001156691">
    <property type="component" value="Unassembled WGS sequence"/>
</dbReference>
<evidence type="ECO:0000313" key="6">
    <source>
        <dbReference type="Proteomes" id="UP001156691"/>
    </source>
</evidence>
<evidence type="ECO:0000313" key="5">
    <source>
        <dbReference type="EMBL" id="GLQ56154.1"/>
    </source>
</evidence>
<evidence type="ECO:0000259" key="4">
    <source>
        <dbReference type="Pfam" id="PF00496"/>
    </source>
</evidence>
<evidence type="ECO:0000256" key="2">
    <source>
        <dbReference type="ARBA" id="ARBA00005695"/>
    </source>
</evidence>
<dbReference type="InterPro" id="IPR039424">
    <property type="entry name" value="SBP_5"/>
</dbReference>